<evidence type="ECO:0000313" key="5">
    <source>
        <dbReference type="Proteomes" id="UP000008066"/>
    </source>
</evidence>
<keyword evidence="5" id="KW-1185">Reference proteome</keyword>
<organism evidence="5">
    <name type="scientific">Chaetomium thermophilum (strain DSM 1495 / CBS 144.50 / IMI 039719)</name>
    <name type="common">Thermochaetoides thermophila</name>
    <dbReference type="NCBI Taxonomy" id="759272"/>
    <lineage>
        <taxon>Eukaryota</taxon>
        <taxon>Fungi</taxon>
        <taxon>Dikarya</taxon>
        <taxon>Ascomycota</taxon>
        <taxon>Pezizomycotina</taxon>
        <taxon>Sordariomycetes</taxon>
        <taxon>Sordariomycetidae</taxon>
        <taxon>Sordariales</taxon>
        <taxon>Chaetomiaceae</taxon>
        <taxon>Thermochaetoides</taxon>
    </lineage>
</organism>
<dbReference type="HAMAP" id="MF_03014">
    <property type="entry name" value="KFase"/>
    <property type="match status" value="1"/>
</dbReference>
<feature type="active site" evidence="3">
    <location>
        <position position="349"/>
    </location>
</feature>
<comment type="domain">
    <text evidence="3">The main chain amide nitrogen atoms of the second glycine and its adjacent residue in the HGGXW motif define the oxyanion hole, and stabilize the oxyanion that forms during the nucleophilic attack by the catalytic serine during substrate cleavage.</text>
</comment>
<dbReference type="RefSeq" id="XP_006692080.1">
    <property type="nucleotide sequence ID" value="XM_006692017.1"/>
</dbReference>
<dbReference type="GO" id="GO:0034354">
    <property type="term" value="P:'de novo' NAD+ biosynthetic process from L-tryptophan"/>
    <property type="evidence" value="ECO:0007669"/>
    <property type="project" value="UniProtKB-UniRule"/>
</dbReference>
<dbReference type="GeneID" id="18255615"/>
<dbReference type="GO" id="GO:0004061">
    <property type="term" value="F:arylformamidase activity"/>
    <property type="evidence" value="ECO:0007669"/>
    <property type="project" value="UniProtKB-UniRule"/>
</dbReference>
<comment type="subunit">
    <text evidence="3">Homodimer.</text>
</comment>
<dbReference type="KEGG" id="cthr:CTHT_0015770"/>
<evidence type="ECO:0000256" key="2">
    <source>
        <dbReference type="ARBA" id="ARBA00023079"/>
    </source>
</evidence>
<dbReference type="EMBL" id="GL988039">
    <property type="protein sequence ID" value="EGS23088.1"/>
    <property type="molecule type" value="Genomic_DNA"/>
</dbReference>
<dbReference type="SUPFAM" id="SSF53474">
    <property type="entry name" value="alpha/beta-Hydrolases"/>
    <property type="match status" value="1"/>
</dbReference>
<gene>
    <name evidence="4" type="ORF">CTHT_0015770</name>
</gene>
<protein>
    <recommendedName>
        <fullName evidence="3">Kynurenine formamidase</fullName>
        <shortName evidence="3">KFA</shortName>
        <shortName evidence="3">KFase</shortName>
        <ecNumber evidence="3">3.5.1.9</ecNumber>
    </recommendedName>
    <alternativeName>
        <fullName evidence="3">Arylformamidase</fullName>
    </alternativeName>
    <alternativeName>
        <fullName evidence="3">N-formylkynurenine formamidase</fullName>
        <shortName evidence="3">FKF</shortName>
    </alternativeName>
</protein>
<dbReference type="GO" id="GO:0019441">
    <property type="term" value="P:L-tryptophan catabolic process to kynurenine"/>
    <property type="evidence" value="ECO:0007669"/>
    <property type="project" value="UniProtKB-UniRule"/>
</dbReference>
<comment type="function">
    <text evidence="3">Catalyzes the hydrolysis of N-formyl-L-kynurenine to L-kynurenine, the second step in the kynurenine pathway of tryptophan degradation. Kynurenine may be further oxidized to nicotinic acid, NAD(H) and NADP(H). Required for elimination of toxic metabolites.</text>
</comment>
<evidence type="ECO:0000313" key="4">
    <source>
        <dbReference type="EMBL" id="EGS23088.1"/>
    </source>
</evidence>
<dbReference type="eggNOG" id="ENOG502S28Q">
    <property type="taxonomic scope" value="Eukaryota"/>
</dbReference>
<name>G0S228_CHATD</name>
<dbReference type="OrthoDB" id="420264at2759"/>
<feature type="active site" evidence="3">
    <location>
        <position position="312"/>
    </location>
</feature>
<dbReference type="AlphaFoldDB" id="G0S228"/>
<evidence type="ECO:0000256" key="1">
    <source>
        <dbReference type="ARBA" id="ARBA00022801"/>
    </source>
</evidence>
<proteinExistence type="inferred from homology"/>
<dbReference type="UniPathway" id="UPA00333">
    <property type="reaction ID" value="UER00454"/>
</dbReference>
<accession>G0S228</accession>
<comment type="similarity">
    <text evidence="3">Belongs to the kynurenine formamidase family.</text>
</comment>
<reference evidence="4 5" key="1">
    <citation type="journal article" date="2011" name="Cell">
        <title>Insight into structure and assembly of the nuclear pore complex by utilizing the genome of a eukaryotic thermophile.</title>
        <authorList>
            <person name="Amlacher S."/>
            <person name="Sarges P."/>
            <person name="Flemming D."/>
            <person name="van Noort V."/>
            <person name="Kunze R."/>
            <person name="Devos D.P."/>
            <person name="Arumugam M."/>
            <person name="Bork P."/>
            <person name="Hurt E."/>
        </authorList>
    </citation>
    <scope>NUCLEOTIDE SEQUENCE [LARGE SCALE GENOMIC DNA]</scope>
    <source>
        <strain evidence="5">DSM 1495 / CBS 144.50 / IMI 039719</strain>
    </source>
</reference>
<feature type="active site" description="Nucleophile" evidence="3">
    <location>
        <position position="205"/>
    </location>
</feature>
<dbReference type="Proteomes" id="UP000008066">
    <property type="component" value="Unassembled WGS sequence"/>
</dbReference>
<comment type="pathway">
    <text evidence="3">Amino-acid degradation; L-tryptophan degradation via kynurenine pathway; L-kynurenine from L-tryptophan: step 2/2.</text>
</comment>
<sequence>MAQNSSSSVLLTFEADRAAWSSAAWTPLTVPDEAAPDATRILGWCKSSIPYLPSQQRPLPLQTLDVWVPARNATSSTAPPEPSSLPVPSCEDQEKVLVWIVYIHGGAWRDPTIEADSFGPAAKELLKRFTPATSRSSSKNVLAGLASLNYRLSPHPNHPAPDRPDRNVRHPEHLRDVLTGLSFLQRVIFSSTPTENIEFILTGHSCGATLSFQSIMSPLTRFSLPPNLSLCKKPMAIVGFNGLYDLAGFIHKPPKGWEGHVPPYEEFTRGAFGDDERVWRAVCPASAEGDWLGEWLEEKKGAKVVLGISKQDSLVPREQMVVMRECLEREKEKGRGVEVRVVEGDWGDHDEVWQSGWGMAGVLGDVVEEL</sequence>
<evidence type="ECO:0000256" key="3">
    <source>
        <dbReference type="HAMAP-Rule" id="MF_03014"/>
    </source>
</evidence>
<keyword evidence="2 3" id="KW-0823">Tryptophan catabolism</keyword>
<keyword evidence="1 3" id="KW-0378">Hydrolase</keyword>
<dbReference type="InterPro" id="IPR029058">
    <property type="entry name" value="AB_hydrolase_fold"/>
</dbReference>
<dbReference type="PANTHER" id="PTHR48081:SF33">
    <property type="entry name" value="KYNURENINE FORMAMIDASE"/>
    <property type="match status" value="1"/>
</dbReference>
<feature type="short sequence motif" description="HGGXW" evidence="3">
    <location>
        <begin position="104"/>
        <end position="108"/>
    </location>
</feature>
<dbReference type="InterPro" id="IPR050300">
    <property type="entry name" value="GDXG_lipolytic_enzyme"/>
</dbReference>
<dbReference type="HOGENOM" id="CLU_016852_0_0_1"/>
<dbReference type="Gene3D" id="3.40.50.1820">
    <property type="entry name" value="alpha/beta hydrolase"/>
    <property type="match status" value="1"/>
</dbReference>
<dbReference type="EC" id="3.5.1.9" evidence="3"/>
<dbReference type="OMA" id="RDVMCVA"/>
<dbReference type="InterPro" id="IPR027519">
    <property type="entry name" value="KFase_ver/fungi-typ"/>
</dbReference>
<comment type="catalytic activity">
    <reaction evidence="3">
        <text>N-formyl-L-kynurenine + H2O = L-kynurenine + formate + H(+)</text>
        <dbReference type="Rhea" id="RHEA:13009"/>
        <dbReference type="ChEBI" id="CHEBI:15377"/>
        <dbReference type="ChEBI" id="CHEBI:15378"/>
        <dbReference type="ChEBI" id="CHEBI:15740"/>
        <dbReference type="ChEBI" id="CHEBI:57959"/>
        <dbReference type="ChEBI" id="CHEBI:58629"/>
        <dbReference type="EC" id="3.5.1.9"/>
    </reaction>
</comment>
<dbReference type="ESTHER" id="chatd-g0s228">
    <property type="family name" value="Kynurenine-formamidase"/>
</dbReference>
<dbReference type="PANTHER" id="PTHR48081">
    <property type="entry name" value="AB HYDROLASE SUPERFAMILY PROTEIN C4A8.06C"/>
    <property type="match status" value="1"/>
</dbReference>